<reference evidence="3" key="1">
    <citation type="journal article" date="2005" name="Nature">
        <title>The map-based sequence of the rice genome.</title>
        <authorList>
            <consortium name="International rice genome sequencing project (IRGSP)"/>
            <person name="Matsumoto T."/>
            <person name="Wu J."/>
            <person name="Kanamori H."/>
            <person name="Katayose Y."/>
            <person name="Fujisawa M."/>
            <person name="Namiki N."/>
            <person name="Mizuno H."/>
            <person name="Yamamoto K."/>
            <person name="Antonio B.A."/>
            <person name="Baba T."/>
            <person name="Sakata K."/>
            <person name="Nagamura Y."/>
            <person name="Aoki H."/>
            <person name="Arikawa K."/>
            <person name="Arita K."/>
            <person name="Bito T."/>
            <person name="Chiden Y."/>
            <person name="Fujitsuka N."/>
            <person name="Fukunaka R."/>
            <person name="Hamada M."/>
            <person name="Harada C."/>
            <person name="Hayashi A."/>
            <person name="Hijishita S."/>
            <person name="Honda M."/>
            <person name="Hosokawa S."/>
            <person name="Ichikawa Y."/>
            <person name="Idonuma A."/>
            <person name="Iijima M."/>
            <person name="Ikeda M."/>
            <person name="Ikeno M."/>
            <person name="Ito K."/>
            <person name="Ito S."/>
            <person name="Ito T."/>
            <person name="Ito Y."/>
            <person name="Ito Y."/>
            <person name="Iwabuchi A."/>
            <person name="Kamiya K."/>
            <person name="Karasawa W."/>
            <person name="Kurita K."/>
            <person name="Katagiri S."/>
            <person name="Kikuta A."/>
            <person name="Kobayashi H."/>
            <person name="Kobayashi N."/>
            <person name="Machita K."/>
            <person name="Maehara T."/>
            <person name="Masukawa M."/>
            <person name="Mizubayashi T."/>
            <person name="Mukai Y."/>
            <person name="Nagasaki H."/>
            <person name="Nagata Y."/>
            <person name="Naito S."/>
            <person name="Nakashima M."/>
            <person name="Nakama Y."/>
            <person name="Nakamichi Y."/>
            <person name="Nakamura M."/>
            <person name="Meguro A."/>
            <person name="Negishi M."/>
            <person name="Ohta I."/>
            <person name="Ohta T."/>
            <person name="Okamoto M."/>
            <person name="Ono N."/>
            <person name="Saji S."/>
            <person name="Sakaguchi M."/>
            <person name="Sakai K."/>
            <person name="Shibata M."/>
            <person name="Shimokawa T."/>
            <person name="Song J."/>
            <person name="Takazaki Y."/>
            <person name="Terasawa K."/>
            <person name="Tsugane M."/>
            <person name="Tsuji K."/>
            <person name="Ueda S."/>
            <person name="Waki K."/>
            <person name="Yamagata H."/>
            <person name="Yamamoto M."/>
            <person name="Yamamoto S."/>
            <person name="Yamane H."/>
            <person name="Yoshiki S."/>
            <person name="Yoshihara R."/>
            <person name="Yukawa K."/>
            <person name="Zhong H."/>
            <person name="Yano M."/>
            <person name="Yuan Q."/>
            <person name="Ouyang S."/>
            <person name="Liu J."/>
            <person name="Jones K.M."/>
            <person name="Gansberger K."/>
            <person name="Moffat K."/>
            <person name="Hill J."/>
            <person name="Bera J."/>
            <person name="Fadrosh D."/>
            <person name="Jin S."/>
            <person name="Johri S."/>
            <person name="Kim M."/>
            <person name="Overton L."/>
            <person name="Reardon M."/>
            <person name="Tsitrin T."/>
            <person name="Vuong H."/>
            <person name="Weaver B."/>
            <person name="Ciecko A."/>
            <person name="Tallon L."/>
            <person name="Jackson J."/>
            <person name="Pai G."/>
            <person name="Aken S.V."/>
            <person name="Utterback T."/>
            <person name="Reidmuller S."/>
            <person name="Feldblyum T."/>
            <person name="Hsiao J."/>
            <person name="Zismann V."/>
            <person name="Iobst S."/>
            <person name="de Vazeille A.R."/>
            <person name="Buell C.R."/>
            <person name="Ying K."/>
            <person name="Li Y."/>
            <person name="Lu T."/>
            <person name="Huang Y."/>
            <person name="Zhao Q."/>
            <person name="Feng Q."/>
            <person name="Zhang L."/>
            <person name="Zhu J."/>
            <person name="Weng Q."/>
            <person name="Mu J."/>
            <person name="Lu Y."/>
            <person name="Fan D."/>
            <person name="Liu Y."/>
            <person name="Guan J."/>
            <person name="Zhang Y."/>
            <person name="Yu S."/>
            <person name="Liu X."/>
            <person name="Zhang Y."/>
            <person name="Hong G."/>
            <person name="Han B."/>
            <person name="Choisne N."/>
            <person name="Demange N."/>
            <person name="Orjeda G."/>
            <person name="Samain S."/>
            <person name="Cattolico L."/>
            <person name="Pelletier E."/>
            <person name="Couloux A."/>
            <person name="Segurens B."/>
            <person name="Wincker P."/>
            <person name="D'Hont A."/>
            <person name="Scarpelli C."/>
            <person name="Weissenbach J."/>
            <person name="Salanoubat M."/>
            <person name="Quetier F."/>
            <person name="Yu Y."/>
            <person name="Kim H.R."/>
            <person name="Rambo T."/>
            <person name="Currie J."/>
            <person name="Collura K."/>
            <person name="Luo M."/>
            <person name="Yang T."/>
            <person name="Ammiraju J.S.S."/>
            <person name="Engler F."/>
            <person name="Soderlund C."/>
            <person name="Wing R.A."/>
            <person name="Palmer L.E."/>
            <person name="de la Bastide M."/>
            <person name="Spiegel L."/>
            <person name="Nascimento L."/>
            <person name="Zutavern T."/>
            <person name="O'Shaughnessy A."/>
            <person name="Dike S."/>
            <person name="Dedhia N."/>
            <person name="Preston R."/>
            <person name="Balija V."/>
            <person name="McCombie W.R."/>
            <person name="Chow T."/>
            <person name="Chen H."/>
            <person name="Chung M."/>
            <person name="Chen C."/>
            <person name="Shaw J."/>
            <person name="Wu H."/>
            <person name="Hsiao K."/>
            <person name="Chao Y."/>
            <person name="Chu M."/>
            <person name="Cheng C."/>
            <person name="Hour A."/>
            <person name="Lee P."/>
            <person name="Lin S."/>
            <person name="Lin Y."/>
            <person name="Liou J."/>
            <person name="Liu S."/>
            <person name="Hsing Y."/>
            <person name="Raghuvanshi S."/>
            <person name="Mohanty A."/>
            <person name="Bharti A.K."/>
            <person name="Gaur A."/>
            <person name="Gupta V."/>
            <person name="Kumar D."/>
            <person name="Ravi V."/>
            <person name="Vij S."/>
            <person name="Kapur A."/>
            <person name="Khurana P."/>
            <person name="Khurana P."/>
            <person name="Khurana J.P."/>
            <person name="Tyagi A.K."/>
            <person name="Gaikwad K."/>
            <person name="Singh A."/>
            <person name="Dalal V."/>
            <person name="Srivastava S."/>
            <person name="Dixit A."/>
            <person name="Pal A.K."/>
            <person name="Ghazi I.A."/>
            <person name="Yadav M."/>
            <person name="Pandit A."/>
            <person name="Bhargava A."/>
            <person name="Sureshbabu K."/>
            <person name="Batra K."/>
            <person name="Sharma T.R."/>
            <person name="Mohapatra T."/>
            <person name="Singh N.K."/>
            <person name="Messing J."/>
            <person name="Nelson A.B."/>
            <person name="Fuks G."/>
            <person name="Kavchok S."/>
            <person name="Keizer G."/>
            <person name="Linton E."/>
            <person name="Llaca V."/>
            <person name="Song R."/>
            <person name="Tanyolac B."/>
            <person name="Young S."/>
            <person name="Ho-Il K."/>
            <person name="Hahn J.H."/>
            <person name="Sangsakoo G."/>
            <person name="Vanavichit A."/>
            <person name="de Mattos Luiz.A.T."/>
            <person name="Zimmer P.D."/>
            <person name="Malone G."/>
            <person name="Dellagostin O."/>
            <person name="de Oliveira A.C."/>
            <person name="Bevan M."/>
            <person name="Bancroft I."/>
            <person name="Minx P."/>
            <person name="Cordum H."/>
            <person name="Wilson R."/>
            <person name="Cheng Z."/>
            <person name="Jin W."/>
            <person name="Jiang J."/>
            <person name="Leong S.A."/>
            <person name="Iwama H."/>
            <person name="Gojobori T."/>
            <person name="Itoh T."/>
            <person name="Niimura Y."/>
            <person name="Fujii Y."/>
            <person name="Habara T."/>
            <person name="Sakai H."/>
            <person name="Sato Y."/>
            <person name="Wilson G."/>
            <person name="Kumar K."/>
            <person name="McCouch S."/>
            <person name="Juretic N."/>
            <person name="Hoen D."/>
            <person name="Wright S."/>
            <person name="Bruskiewich R."/>
            <person name="Bureau T."/>
            <person name="Miyao A."/>
            <person name="Hirochika H."/>
            <person name="Nishikawa T."/>
            <person name="Kadowaki K."/>
            <person name="Sugiura M."/>
            <person name="Burr B."/>
            <person name="Sasaki T."/>
        </authorList>
    </citation>
    <scope>NUCLEOTIDE SEQUENCE [LARGE SCALE GENOMIC DNA]</scope>
    <source>
        <strain evidence="3">cv. Nipponbare</strain>
    </source>
</reference>
<organism evidence="2 3">
    <name type="scientific">Oryza sativa subsp. japonica</name>
    <name type="common">Rice</name>
    <dbReference type="NCBI Taxonomy" id="39947"/>
    <lineage>
        <taxon>Eukaryota</taxon>
        <taxon>Viridiplantae</taxon>
        <taxon>Streptophyta</taxon>
        <taxon>Embryophyta</taxon>
        <taxon>Tracheophyta</taxon>
        <taxon>Spermatophyta</taxon>
        <taxon>Magnoliopsida</taxon>
        <taxon>Liliopsida</taxon>
        <taxon>Poales</taxon>
        <taxon>Poaceae</taxon>
        <taxon>BOP clade</taxon>
        <taxon>Oryzoideae</taxon>
        <taxon>Oryzeae</taxon>
        <taxon>Oryzinae</taxon>
        <taxon>Oryza</taxon>
        <taxon>Oryza sativa</taxon>
    </lineage>
</organism>
<keyword evidence="3" id="KW-1185">Reference proteome</keyword>
<evidence type="ECO:0000313" key="3">
    <source>
        <dbReference type="Proteomes" id="UP000059680"/>
    </source>
</evidence>
<evidence type="ECO:0000313" key="2">
    <source>
        <dbReference type="EMBL" id="BAS85733.1"/>
    </source>
</evidence>
<protein>
    <submittedName>
        <fullName evidence="2">Os03g0678250 protein</fullName>
    </submittedName>
</protein>
<dbReference type="InParanoid" id="A0A0P0W1D8"/>
<dbReference type="AlphaFoldDB" id="A0A0P0W1D8"/>
<dbReference type="Proteomes" id="UP000059680">
    <property type="component" value="Chromosome 3"/>
</dbReference>
<dbReference type="EMBL" id="AP014959">
    <property type="protein sequence ID" value="BAS85733.1"/>
    <property type="molecule type" value="Genomic_DNA"/>
</dbReference>
<evidence type="ECO:0000256" key="1">
    <source>
        <dbReference type="SAM" id="Phobius"/>
    </source>
</evidence>
<keyword evidence="1" id="KW-0812">Transmembrane</keyword>
<proteinExistence type="predicted"/>
<reference evidence="2 3" key="3">
    <citation type="journal article" date="2013" name="Rice">
        <title>Improvement of the Oryza sativa Nipponbare reference genome using next generation sequence and optical map data.</title>
        <authorList>
            <person name="Kawahara Y."/>
            <person name="de la Bastide M."/>
            <person name="Hamilton J.P."/>
            <person name="Kanamori H."/>
            <person name="McCombie W.R."/>
            <person name="Ouyang S."/>
            <person name="Schwartz D.C."/>
            <person name="Tanaka T."/>
            <person name="Wu J."/>
            <person name="Zhou S."/>
            <person name="Childs K.L."/>
            <person name="Davidson R.M."/>
            <person name="Lin H."/>
            <person name="Quesada-Ocampo L."/>
            <person name="Vaillancourt B."/>
            <person name="Sakai H."/>
            <person name="Lee S.S."/>
            <person name="Kim J."/>
            <person name="Numa H."/>
            <person name="Itoh T."/>
            <person name="Buell C.R."/>
            <person name="Matsumoto T."/>
        </authorList>
    </citation>
    <scope>NUCLEOTIDE SEQUENCE [LARGE SCALE GENOMIC DNA]</scope>
    <source>
        <strain evidence="3">cv. Nipponbare</strain>
    </source>
</reference>
<accession>A0A0P0W1D8</accession>
<keyword evidence="1" id="KW-0472">Membrane</keyword>
<sequence>METARMQPDAAEPSEFLLAHDIAGEDVMHETVCLCGFIAVGSGLACMLLYATEAALYARMDRTCSDAMQLRRRERVGDGSRATLNFLAAQKVHSTIPQEIDSRSSATAGDWISVGSSVDYRTPYPRATAMYHRAN</sequence>
<feature type="transmembrane region" description="Helical" evidence="1">
    <location>
        <begin position="27"/>
        <end position="50"/>
    </location>
</feature>
<reference evidence="2 3" key="2">
    <citation type="journal article" date="2013" name="Plant Cell Physiol.">
        <title>Rice Annotation Project Database (RAP-DB): an integrative and interactive database for rice genomics.</title>
        <authorList>
            <person name="Sakai H."/>
            <person name="Lee S.S."/>
            <person name="Tanaka T."/>
            <person name="Numa H."/>
            <person name="Kim J."/>
            <person name="Kawahara Y."/>
            <person name="Wakimoto H."/>
            <person name="Yang C.C."/>
            <person name="Iwamoto M."/>
            <person name="Abe T."/>
            <person name="Yamada Y."/>
            <person name="Muto A."/>
            <person name="Inokuchi H."/>
            <person name="Ikemura T."/>
            <person name="Matsumoto T."/>
            <person name="Sasaki T."/>
            <person name="Itoh T."/>
        </authorList>
    </citation>
    <scope>NUCLEOTIDE SEQUENCE [LARGE SCALE GENOMIC DNA]</scope>
    <source>
        <strain evidence="3">cv. Nipponbare</strain>
    </source>
</reference>
<keyword evidence="1" id="KW-1133">Transmembrane helix</keyword>
<gene>
    <name evidence="2" type="ordered locus">Os03g0678250</name>
    <name evidence="2" type="ORF">OSNPB_030678250</name>
</gene>
<name>A0A0P0W1D8_ORYSJ</name>
<dbReference type="PaxDb" id="39947-A0A0P0W1D8"/>